<protein>
    <submittedName>
        <fullName evidence="2">Citronellyl-CoA dehydrogenase @ Acyl-CoA dehydrogenase, Mycobacterial subgroup FadE13</fullName>
        <ecNumber evidence="2">1.3.8.-</ecNumber>
    </submittedName>
</protein>
<keyword evidence="2" id="KW-0560">Oxidoreductase</keyword>
<evidence type="ECO:0000313" key="2">
    <source>
        <dbReference type="EMBL" id="CAA9230926.1"/>
    </source>
</evidence>
<feature type="compositionally biased region" description="Basic residues" evidence="1">
    <location>
        <begin position="1"/>
        <end position="10"/>
    </location>
</feature>
<feature type="region of interest" description="Disordered" evidence="1">
    <location>
        <begin position="1"/>
        <end position="212"/>
    </location>
</feature>
<sequence>DVHHPCRHERRPLDHPGADRPAPPRARLRRPRGGTEHGRLGGGRRAPPRAAPPRRGHRTARRGVPRGGRWGRRRRCGLGHHHRGTAARGRVHRPGGGPVHPRHRPATHRGPRLGRPGGALRPADPRRGDDRLPGRQRARRRLRRGRSAHAGGAGRRQLRRERVEDLHHERGARRLRDHRGPYRRRGLRRRVAAGDRQGDAGLHGVTPPGQDGLALLGHRGAVLRRRPGARREPRGPGEQRLRADHAAVPGRAARPGGAGLRHRRPVPGARAGLGQGAPRVRPAAVVAPGDPAQARRDGPPGRRGAHVHALGDAALAGRRGRGDRGVDGEEHGRLRVRPRGGRGGADLRRNGLPARVRGRAALPRRADPRHRRRHERDHERGDRQAARCL</sequence>
<feature type="compositionally biased region" description="Basic and acidic residues" evidence="1">
    <location>
        <begin position="376"/>
        <end position="389"/>
    </location>
</feature>
<feature type="compositionally biased region" description="Basic residues" evidence="1">
    <location>
        <begin position="100"/>
        <end position="112"/>
    </location>
</feature>
<feature type="compositionally biased region" description="Basic residues" evidence="1">
    <location>
        <begin position="134"/>
        <end position="147"/>
    </location>
</feature>
<dbReference type="GO" id="GO:0016491">
    <property type="term" value="F:oxidoreductase activity"/>
    <property type="evidence" value="ECO:0007669"/>
    <property type="project" value="UniProtKB-KW"/>
</dbReference>
<feature type="compositionally biased region" description="Basic residues" evidence="1">
    <location>
        <begin position="52"/>
        <end position="93"/>
    </location>
</feature>
<accession>A0A6J4HRF6</accession>
<feature type="region of interest" description="Disordered" evidence="1">
    <location>
        <begin position="227"/>
        <end position="389"/>
    </location>
</feature>
<proteinExistence type="predicted"/>
<feature type="compositionally biased region" description="Low complexity" evidence="1">
    <location>
        <begin position="246"/>
        <end position="255"/>
    </location>
</feature>
<feature type="compositionally biased region" description="Basic and acidic residues" evidence="1">
    <location>
        <begin position="320"/>
        <end position="333"/>
    </location>
</feature>
<feature type="compositionally biased region" description="Basic and acidic residues" evidence="1">
    <location>
        <begin position="229"/>
        <end position="245"/>
    </location>
</feature>
<feature type="non-terminal residue" evidence="2">
    <location>
        <position position="1"/>
    </location>
</feature>
<name>A0A6J4HRF6_9ACTN</name>
<organism evidence="2">
    <name type="scientific">uncultured Blastococcus sp</name>
    <dbReference type="NCBI Taxonomy" id="217144"/>
    <lineage>
        <taxon>Bacteria</taxon>
        <taxon>Bacillati</taxon>
        <taxon>Actinomycetota</taxon>
        <taxon>Actinomycetes</taxon>
        <taxon>Geodermatophilales</taxon>
        <taxon>Geodermatophilaceae</taxon>
        <taxon>Blastococcus</taxon>
        <taxon>environmental samples</taxon>
    </lineage>
</organism>
<feature type="non-terminal residue" evidence="2">
    <location>
        <position position="389"/>
    </location>
</feature>
<evidence type="ECO:0000256" key="1">
    <source>
        <dbReference type="SAM" id="MobiDB-lite"/>
    </source>
</evidence>
<gene>
    <name evidence="2" type="ORF">AVDCRST_MAG57-1088</name>
</gene>
<feature type="compositionally biased region" description="Basic residues" evidence="1">
    <location>
        <begin position="181"/>
        <end position="191"/>
    </location>
</feature>
<feature type="compositionally biased region" description="Basic and acidic residues" evidence="1">
    <location>
        <begin position="123"/>
        <end position="133"/>
    </location>
</feature>
<dbReference type="AlphaFoldDB" id="A0A6J4HRF6"/>
<feature type="compositionally biased region" description="Basic and acidic residues" evidence="1">
    <location>
        <begin position="160"/>
        <end position="180"/>
    </location>
</feature>
<reference evidence="2" key="1">
    <citation type="submission" date="2020-02" db="EMBL/GenBank/DDBJ databases">
        <authorList>
            <person name="Meier V. D."/>
        </authorList>
    </citation>
    <scope>NUCLEOTIDE SEQUENCE</scope>
    <source>
        <strain evidence="2">AVDCRST_MAG57</strain>
    </source>
</reference>
<dbReference type="EMBL" id="CADCTI010000097">
    <property type="protein sequence ID" value="CAA9230926.1"/>
    <property type="molecule type" value="Genomic_DNA"/>
</dbReference>
<dbReference type="EC" id="1.3.8.-" evidence="2"/>
<feature type="compositionally biased region" description="Low complexity" evidence="1">
    <location>
        <begin position="276"/>
        <end position="292"/>
    </location>
</feature>